<keyword evidence="3" id="KW-0731">Sigma factor</keyword>
<keyword evidence="9" id="KW-1185">Reference proteome</keyword>
<dbReference type="GO" id="GO:0003677">
    <property type="term" value="F:DNA binding"/>
    <property type="evidence" value="ECO:0007669"/>
    <property type="project" value="UniProtKB-KW"/>
</dbReference>
<evidence type="ECO:0000256" key="1">
    <source>
        <dbReference type="ARBA" id="ARBA00010641"/>
    </source>
</evidence>
<evidence type="ECO:0000256" key="6">
    <source>
        <dbReference type="SAM" id="MobiDB-lite"/>
    </source>
</evidence>
<keyword evidence="4" id="KW-0238">DNA-binding</keyword>
<feature type="compositionally biased region" description="Low complexity" evidence="6">
    <location>
        <begin position="113"/>
        <end position="122"/>
    </location>
</feature>
<accession>A0A6N7KMH7</accession>
<dbReference type="InterPro" id="IPR036388">
    <property type="entry name" value="WH-like_DNA-bd_sf"/>
</dbReference>
<dbReference type="CDD" id="cd06170">
    <property type="entry name" value="LuxR_C_like"/>
    <property type="match status" value="1"/>
</dbReference>
<evidence type="ECO:0000256" key="5">
    <source>
        <dbReference type="ARBA" id="ARBA00023163"/>
    </source>
</evidence>
<dbReference type="Proteomes" id="UP000450000">
    <property type="component" value="Unassembled WGS sequence"/>
</dbReference>
<dbReference type="GO" id="GO:0016987">
    <property type="term" value="F:sigma factor activity"/>
    <property type="evidence" value="ECO:0007669"/>
    <property type="project" value="UniProtKB-KW"/>
</dbReference>
<evidence type="ECO:0000313" key="9">
    <source>
        <dbReference type="Proteomes" id="UP000450000"/>
    </source>
</evidence>
<keyword evidence="5" id="KW-0804">Transcription</keyword>
<dbReference type="SUPFAM" id="SSF88659">
    <property type="entry name" value="Sigma3 and sigma4 domains of RNA polymerase sigma factors"/>
    <property type="match status" value="1"/>
</dbReference>
<dbReference type="InterPro" id="IPR016032">
    <property type="entry name" value="Sig_transdc_resp-reg_C-effctor"/>
</dbReference>
<name>A0A6N7KMH7_9ACTN</name>
<comment type="caution">
    <text evidence="8">The sequence shown here is derived from an EMBL/GenBank/DDBJ whole genome shotgun (WGS) entry which is preliminary data.</text>
</comment>
<feature type="region of interest" description="Disordered" evidence="6">
    <location>
        <begin position="531"/>
        <end position="555"/>
    </location>
</feature>
<dbReference type="InterPro" id="IPR013324">
    <property type="entry name" value="RNA_pol_sigma_r3/r4-like"/>
</dbReference>
<organism evidence="8 9">
    <name type="scientific">Streptomyces kaniharaensis</name>
    <dbReference type="NCBI Taxonomy" id="212423"/>
    <lineage>
        <taxon>Bacteria</taxon>
        <taxon>Bacillati</taxon>
        <taxon>Actinomycetota</taxon>
        <taxon>Actinomycetes</taxon>
        <taxon>Kitasatosporales</taxon>
        <taxon>Streptomycetaceae</taxon>
        <taxon>Streptomyces</taxon>
    </lineage>
</organism>
<dbReference type="InterPro" id="IPR000792">
    <property type="entry name" value="Tscrpt_reg_LuxR_C"/>
</dbReference>
<proteinExistence type="inferred from homology"/>
<dbReference type="PANTHER" id="PTHR43133:SF8">
    <property type="entry name" value="RNA POLYMERASE SIGMA FACTOR HI_1459-RELATED"/>
    <property type="match status" value="1"/>
</dbReference>
<feature type="compositionally biased region" description="Basic and acidic residues" evidence="6">
    <location>
        <begin position="196"/>
        <end position="208"/>
    </location>
</feature>
<feature type="compositionally biased region" description="Polar residues" evidence="6">
    <location>
        <begin position="184"/>
        <end position="193"/>
    </location>
</feature>
<dbReference type="AlphaFoldDB" id="A0A6N7KMH7"/>
<evidence type="ECO:0000256" key="3">
    <source>
        <dbReference type="ARBA" id="ARBA00023082"/>
    </source>
</evidence>
<dbReference type="SUPFAM" id="SSF46894">
    <property type="entry name" value="C-terminal effector domain of the bipartite response regulators"/>
    <property type="match status" value="1"/>
</dbReference>
<dbReference type="InterPro" id="IPR039425">
    <property type="entry name" value="RNA_pol_sigma-70-like"/>
</dbReference>
<dbReference type="PANTHER" id="PTHR43133">
    <property type="entry name" value="RNA POLYMERASE ECF-TYPE SIGMA FACTO"/>
    <property type="match status" value="1"/>
</dbReference>
<dbReference type="Gene3D" id="1.10.10.10">
    <property type="entry name" value="Winged helix-like DNA-binding domain superfamily/Winged helix DNA-binding domain"/>
    <property type="match status" value="2"/>
</dbReference>
<evidence type="ECO:0000256" key="2">
    <source>
        <dbReference type="ARBA" id="ARBA00023015"/>
    </source>
</evidence>
<dbReference type="OrthoDB" id="3869980at2"/>
<dbReference type="EMBL" id="WBOF01000001">
    <property type="protein sequence ID" value="MQS12611.1"/>
    <property type="molecule type" value="Genomic_DNA"/>
</dbReference>
<gene>
    <name evidence="8" type="ORF">F7Q99_10005</name>
</gene>
<dbReference type="SMART" id="SM00421">
    <property type="entry name" value="HTH_LUXR"/>
    <property type="match status" value="1"/>
</dbReference>
<comment type="similarity">
    <text evidence="1">Belongs to the sigma-70 factor family. ECF subfamily.</text>
</comment>
<protein>
    <recommendedName>
        <fullName evidence="7">HTH luxR-type domain-containing protein</fullName>
    </recommendedName>
</protein>
<reference evidence="8 9" key="1">
    <citation type="submission" date="2019-09" db="EMBL/GenBank/DDBJ databases">
        <title>Genome Sequences of Streptomyces kaniharaensis ATCC 21070.</title>
        <authorList>
            <person name="Zhu W."/>
            <person name="De Crecy-Lagard V."/>
            <person name="Richards N.G."/>
        </authorList>
    </citation>
    <scope>NUCLEOTIDE SEQUENCE [LARGE SCALE GENOMIC DNA]</scope>
    <source>
        <strain evidence="8 9">SF-557</strain>
    </source>
</reference>
<evidence type="ECO:0000256" key="4">
    <source>
        <dbReference type="ARBA" id="ARBA00023125"/>
    </source>
</evidence>
<dbReference type="PROSITE" id="PS50043">
    <property type="entry name" value="HTH_LUXR_2"/>
    <property type="match status" value="1"/>
</dbReference>
<dbReference type="InterPro" id="IPR013249">
    <property type="entry name" value="RNA_pol_sigma70_r4_t2"/>
</dbReference>
<sequence>MTTPPARTGQDAADLLRKLTPREAQALAHLVAGHDLPRTATALGITPATARNHLHRAMRKLGAATPADAVALAAHLRLPSADTGERTERSGQDRARARRTAAPGGTRTGRGGRTTPADTGPADGELPSTPPGPSDAATPNGPATSNGPAEEPGGSTPADSPRTDGERPTVKPATTPAARRSDQRTAQPPTGSQGEAAERRGGPADGRRAAGRAGERGAGGWSFEEVYEGAHARLVQQVFLLTACRHRALHCVRRAFGEARRAWGKAVGAGDPEGWVRVRACELALSPWHRGGPRRAHLWRLPHRRIRVRPADESQAVLPDHDRLTDRDRALLKALRRLSRPQRRTLVLHDGLGLPAAAVAVEVESTLAAAEGRVWAARAALAQWVPELVGPDPAEPGFADRLTVLLHQAAVRGCPQPRRPAVPLLRARHGLLSAARTGAAALLTVAVGGAAAVTLAGGRPAALFRPADPPTPSVCVPLADADGPRVPVVPGGPPSGVSSLWCSPTPGVEAVVVDPPPRAVGLWELPVARRGAEAPPPEGPPACARWELPPCDPVR</sequence>
<dbReference type="RefSeq" id="WP_153460941.1">
    <property type="nucleotide sequence ID" value="NZ_WBOF01000001.1"/>
</dbReference>
<dbReference type="Pfam" id="PF08281">
    <property type="entry name" value="Sigma70_r4_2"/>
    <property type="match status" value="1"/>
</dbReference>
<dbReference type="GO" id="GO:0006352">
    <property type="term" value="P:DNA-templated transcription initiation"/>
    <property type="evidence" value="ECO:0007669"/>
    <property type="project" value="InterPro"/>
</dbReference>
<feature type="region of interest" description="Disordered" evidence="6">
    <location>
        <begin position="76"/>
        <end position="218"/>
    </location>
</feature>
<keyword evidence="2" id="KW-0805">Transcription regulation</keyword>
<feature type="compositionally biased region" description="Basic and acidic residues" evidence="6">
    <location>
        <begin position="83"/>
        <end position="95"/>
    </location>
</feature>
<evidence type="ECO:0000259" key="7">
    <source>
        <dbReference type="PROSITE" id="PS50043"/>
    </source>
</evidence>
<evidence type="ECO:0000313" key="8">
    <source>
        <dbReference type="EMBL" id="MQS12611.1"/>
    </source>
</evidence>
<feature type="domain" description="HTH luxR-type" evidence="7">
    <location>
        <begin position="12"/>
        <end position="77"/>
    </location>
</feature>